<dbReference type="PRINTS" id="PR00059">
    <property type="entry name" value="RIBOSOMALL6"/>
</dbReference>
<dbReference type="InterPro" id="IPR000702">
    <property type="entry name" value="Ribosomal_uL6-like"/>
</dbReference>
<dbReference type="GO" id="GO:0003735">
    <property type="term" value="F:structural constituent of ribosome"/>
    <property type="evidence" value="ECO:0007669"/>
    <property type="project" value="InterPro"/>
</dbReference>
<sequence>MSHLGKKLIKIPKNVEVSLQPNQVVYIKGPLGSSLLRYTPHFNVELSTSTICITPIMQTSLSSPSIQKSKQVNALWGMYRTLLAQAIHGQSQGFTKKLEFVGVGYRAFMLDSKHLEIKAGYSQQMIYEIPKDVHVECLRPTLLLIYGTDKQRVSQVASNIRAFRKPEPFKGKGIRYVGEYIKLKEGKKK</sequence>
<keyword evidence="3 4" id="KW-0687">Ribonucleoprotein</keyword>
<gene>
    <name evidence="6" type="ORF">Mmmito_0012</name>
</gene>
<evidence type="ECO:0000313" key="6">
    <source>
        <dbReference type="EMBL" id="AML60602.1"/>
    </source>
</evidence>
<dbReference type="Pfam" id="PF00347">
    <property type="entry name" value="Ribosomal_L6"/>
    <property type="match status" value="1"/>
</dbReference>
<name>A0A140F2G8_9EUKA</name>
<dbReference type="GO" id="GO:0005762">
    <property type="term" value="C:mitochondrial large ribosomal subunit"/>
    <property type="evidence" value="ECO:0007669"/>
    <property type="project" value="TreeGrafter"/>
</dbReference>
<dbReference type="GO" id="GO:0019843">
    <property type="term" value="F:rRNA binding"/>
    <property type="evidence" value="ECO:0007669"/>
    <property type="project" value="InterPro"/>
</dbReference>
<dbReference type="SUPFAM" id="SSF56053">
    <property type="entry name" value="Ribosomal protein L6"/>
    <property type="match status" value="2"/>
</dbReference>
<dbReference type="AlphaFoldDB" id="A0A140F2G8"/>
<dbReference type="EMBL" id="KU057169">
    <property type="protein sequence ID" value="AML60602.1"/>
    <property type="molecule type" value="Genomic_DNA"/>
</dbReference>
<feature type="domain" description="Large ribosomal subunit protein uL6 alpha-beta" evidence="5">
    <location>
        <begin position="101"/>
        <end position="176"/>
    </location>
</feature>
<dbReference type="Gene3D" id="3.90.930.12">
    <property type="entry name" value="Ribosomal protein L6, alpha-beta domain"/>
    <property type="match status" value="2"/>
</dbReference>
<protein>
    <submittedName>
        <fullName evidence="6">Ribosomal protein L6</fullName>
    </submittedName>
</protein>
<reference evidence="6" key="1">
    <citation type="submission" date="2015-11" db="EMBL/GenBank/DDBJ databases">
        <authorList>
            <person name="Zhang Y."/>
            <person name="Guo Z."/>
        </authorList>
    </citation>
    <scope>NUCLEOTIDE SEQUENCE</scope>
</reference>
<dbReference type="InterPro" id="IPR019906">
    <property type="entry name" value="Ribosomal_uL6_bac-type"/>
</dbReference>
<dbReference type="NCBIfam" id="TIGR03654">
    <property type="entry name" value="L6_bact"/>
    <property type="match status" value="1"/>
</dbReference>
<evidence type="ECO:0000259" key="5">
    <source>
        <dbReference type="Pfam" id="PF00347"/>
    </source>
</evidence>
<comment type="similarity">
    <text evidence="1 4">Belongs to the universal ribosomal protein uL6 family.</text>
</comment>
<evidence type="ECO:0000256" key="4">
    <source>
        <dbReference type="RuleBase" id="RU003869"/>
    </source>
</evidence>
<accession>A0A140F2G8</accession>
<proteinExistence type="inferred from homology"/>
<keyword evidence="6" id="KW-0496">Mitochondrion</keyword>
<evidence type="ECO:0000256" key="1">
    <source>
        <dbReference type="ARBA" id="ARBA00009356"/>
    </source>
</evidence>
<dbReference type="PANTHER" id="PTHR11655:SF14">
    <property type="entry name" value="LARGE RIBOSOMAL SUBUNIT PROTEIN UL6M"/>
    <property type="match status" value="1"/>
</dbReference>
<dbReference type="InterPro" id="IPR036789">
    <property type="entry name" value="Ribosomal_uL6-like_a/b-dom_sf"/>
</dbReference>
<dbReference type="InterPro" id="IPR020040">
    <property type="entry name" value="Ribosomal_uL6_a/b-dom"/>
</dbReference>
<geneLocation type="mitochondrion" evidence="6"/>
<evidence type="ECO:0000256" key="2">
    <source>
        <dbReference type="ARBA" id="ARBA00022980"/>
    </source>
</evidence>
<evidence type="ECO:0000256" key="3">
    <source>
        <dbReference type="ARBA" id="ARBA00023274"/>
    </source>
</evidence>
<dbReference type="PIRSF" id="PIRSF002162">
    <property type="entry name" value="Ribosomal_L6"/>
    <property type="match status" value="1"/>
</dbReference>
<dbReference type="GO" id="GO:0006412">
    <property type="term" value="P:translation"/>
    <property type="evidence" value="ECO:0007669"/>
    <property type="project" value="InterPro"/>
</dbReference>
<dbReference type="PANTHER" id="PTHR11655">
    <property type="entry name" value="60S/50S RIBOSOMAL PROTEIN L6/L9"/>
    <property type="match status" value="1"/>
</dbReference>
<keyword evidence="2 4" id="KW-0689">Ribosomal protein</keyword>
<reference evidence="6" key="2">
    <citation type="journal article" date="2016" name="Open Biol.">
        <title>Moramonas marocensis gen. nov., sp. nov.: a jakobid flagellate isolated from desert soil with a bacteria-like, but bloated mitochondrial genome.</title>
        <authorList>
            <person name="Strassert J.F."/>
            <person name="Tikhonenkov D.V."/>
            <person name="Pombert J.F."/>
            <person name="Kolisko M."/>
            <person name="Tai V."/>
            <person name="Mylnikov A.P."/>
            <person name="Keeling P.J."/>
        </authorList>
    </citation>
    <scope>NUCLEOTIDE SEQUENCE</scope>
</reference>
<organism evidence="6">
    <name type="scientific">Moramonas marocensis</name>
    <dbReference type="NCBI Taxonomy" id="1805496"/>
    <lineage>
        <taxon>Eukaryota</taxon>
        <taxon>Discoba</taxon>
        <taxon>Jakobida</taxon>
        <taxon>Histionina</taxon>
        <taxon>Moramonas</taxon>
    </lineage>
</organism>